<evidence type="ECO:0008006" key="4">
    <source>
        <dbReference type="Google" id="ProtNLM"/>
    </source>
</evidence>
<reference evidence="2 3" key="1">
    <citation type="submission" date="2017-03" db="EMBL/GenBank/DDBJ databases">
        <title>Genome of the blue death feigning beetle - Asbolus verrucosus.</title>
        <authorList>
            <person name="Rider S.D."/>
        </authorList>
    </citation>
    <scope>NUCLEOTIDE SEQUENCE [LARGE SCALE GENOMIC DNA]</scope>
    <source>
        <strain evidence="2">Butters</strain>
        <tissue evidence="2">Head and leg muscle</tissue>
    </source>
</reference>
<keyword evidence="3" id="KW-1185">Reference proteome</keyword>
<dbReference type="PANTHER" id="PTHR11909">
    <property type="entry name" value="CASEIN KINASE-RELATED"/>
    <property type="match status" value="1"/>
</dbReference>
<accession>A0A482VWX0</accession>
<comment type="caution">
    <text evidence="2">The sequence shown here is derived from an EMBL/GenBank/DDBJ whole genome shotgun (WGS) entry which is preliminary data.</text>
</comment>
<dbReference type="Gene3D" id="1.10.510.10">
    <property type="entry name" value="Transferase(Phosphotransferase) domain 1"/>
    <property type="match status" value="1"/>
</dbReference>
<protein>
    <recommendedName>
        <fullName evidence="4">Tau-tubulin kinase 1</fullName>
    </recommendedName>
</protein>
<feature type="compositionally biased region" description="Low complexity" evidence="1">
    <location>
        <begin position="89"/>
        <end position="101"/>
    </location>
</feature>
<dbReference type="OrthoDB" id="5979581at2759"/>
<feature type="region of interest" description="Disordered" evidence="1">
    <location>
        <begin position="183"/>
        <end position="273"/>
    </location>
</feature>
<evidence type="ECO:0000313" key="2">
    <source>
        <dbReference type="EMBL" id="RZC37305.1"/>
    </source>
</evidence>
<dbReference type="STRING" id="1661398.A0A482VWX0"/>
<dbReference type="Proteomes" id="UP000292052">
    <property type="component" value="Unassembled WGS sequence"/>
</dbReference>
<feature type="region of interest" description="Disordered" evidence="1">
    <location>
        <begin position="303"/>
        <end position="356"/>
    </location>
</feature>
<dbReference type="SUPFAM" id="SSF56112">
    <property type="entry name" value="Protein kinase-like (PK-like)"/>
    <property type="match status" value="1"/>
</dbReference>
<dbReference type="EMBL" id="QDEB01053812">
    <property type="protein sequence ID" value="RZC37305.1"/>
    <property type="molecule type" value="Genomic_DNA"/>
</dbReference>
<dbReference type="InterPro" id="IPR050235">
    <property type="entry name" value="CK1_Ser-Thr_kinase"/>
</dbReference>
<feature type="non-terminal residue" evidence="2">
    <location>
        <position position="372"/>
    </location>
</feature>
<dbReference type="InterPro" id="IPR011009">
    <property type="entry name" value="Kinase-like_dom_sf"/>
</dbReference>
<feature type="non-terminal residue" evidence="2">
    <location>
        <position position="1"/>
    </location>
</feature>
<evidence type="ECO:0000256" key="1">
    <source>
        <dbReference type="SAM" id="MobiDB-lite"/>
    </source>
</evidence>
<proteinExistence type="predicted"/>
<evidence type="ECO:0000313" key="3">
    <source>
        <dbReference type="Proteomes" id="UP000292052"/>
    </source>
</evidence>
<name>A0A482VWX0_ASBVE</name>
<feature type="compositionally biased region" description="Basic and acidic residues" evidence="1">
    <location>
        <begin position="317"/>
        <end position="328"/>
    </location>
</feature>
<organism evidence="2 3">
    <name type="scientific">Asbolus verrucosus</name>
    <name type="common">Desert ironclad beetle</name>
    <dbReference type="NCBI Taxonomy" id="1661398"/>
    <lineage>
        <taxon>Eukaryota</taxon>
        <taxon>Metazoa</taxon>
        <taxon>Ecdysozoa</taxon>
        <taxon>Arthropoda</taxon>
        <taxon>Hexapoda</taxon>
        <taxon>Insecta</taxon>
        <taxon>Pterygota</taxon>
        <taxon>Neoptera</taxon>
        <taxon>Endopterygota</taxon>
        <taxon>Coleoptera</taxon>
        <taxon>Polyphaga</taxon>
        <taxon>Cucujiformia</taxon>
        <taxon>Tenebrionidae</taxon>
        <taxon>Pimeliinae</taxon>
        <taxon>Asbolus</taxon>
    </lineage>
</organism>
<dbReference type="AlphaFoldDB" id="A0A482VWX0"/>
<sequence length="372" mass="41530">LPWRKVKDKEQVGLMKEKYDHRLLLKHLPSDLKQFLDHIQSLEYADKPDYQMLINLFERCMKRRGVKPTDPYDWEKTPAGDNVTVTQTTEVQPPTAPTTLPRHTKHTTTDNNQENIEPTDNKEAQLEARRRRIETENTVPLGTDVQTNAVVRPVVDKNCNATPVEQVQQGKGEGRCRVGVAPRRRATSHLEQPPERLDNEAVASAKSTSDANQKPAPLRKSQSGVATLGRLRVVTPAQIQGSGSLVESPATPEQERPRRRQPSAARSSRSGLRDQSLTQFAVIDDENVSQQVTRGGALTLASQWKSQFDDSEETTDNEWKPESPEHRAALVPNEGTAPGAALPPLSRISEDSRTSHKKCINIAGIEDYPELM</sequence>
<gene>
    <name evidence="2" type="ORF">BDFB_013852</name>
</gene>
<feature type="region of interest" description="Disordered" evidence="1">
    <location>
        <begin position="89"/>
        <end position="124"/>
    </location>
</feature>